<dbReference type="Proteomes" id="UP000199054">
    <property type="component" value="Unassembled WGS sequence"/>
</dbReference>
<reference evidence="3 4" key="1">
    <citation type="submission" date="2016-10" db="EMBL/GenBank/DDBJ databases">
        <authorList>
            <person name="de Groot N.N."/>
        </authorList>
    </citation>
    <scope>NUCLEOTIDE SEQUENCE [LARGE SCALE GENOMIC DNA]</scope>
    <source>
        <strain evidence="3 4">DSM 8512</strain>
    </source>
</reference>
<dbReference type="Pfam" id="PF07859">
    <property type="entry name" value="Abhydrolase_3"/>
    <property type="match status" value="1"/>
</dbReference>
<evidence type="ECO:0000256" key="1">
    <source>
        <dbReference type="ARBA" id="ARBA00022801"/>
    </source>
</evidence>
<dbReference type="Gene3D" id="3.40.50.1820">
    <property type="entry name" value="alpha/beta hydrolase"/>
    <property type="match status" value="1"/>
</dbReference>
<keyword evidence="1" id="KW-0378">Hydrolase</keyword>
<dbReference type="InterPro" id="IPR050300">
    <property type="entry name" value="GDXG_lipolytic_enzyme"/>
</dbReference>
<organism evidence="3 4">
    <name type="scientific">Paracoccus alcaliphilus</name>
    <dbReference type="NCBI Taxonomy" id="34002"/>
    <lineage>
        <taxon>Bacteria</taxon>
        <taxon>Pseudomonadati</taxon>
        <taxon>Pseudomonadota</taxon>
        <taxon>Alphaproteobacteria</taxon>
        <taxon>Rhodobacterales</taxon>
        <taxon>Paracoccaceae</taxon>
        <taxon>Paracoccus</taxon>
    </lineage>
</organism>
<dbReference type="RefSeq" id="WP_090611686.1">
    <property type="nucleotide sequence ID" value="NZ_CP067124.1"/>
</dbReference>
<dbReference type="EMBL" id="FODE01000011">
    <property type="protein sequence ID" value="SEN61626.1"/>
    <property type="molecule type" value="Genomic_DNA"/>
</dbReference>
<dbReference type="AlphaFoldDB" id="A0A1H8I0E6"/>
<feature type="domain" description="Alpha/beta hydrolase fold-3" evidence="2">
    <location>
        <begin position="67"/>
        <end position="176"/>
    </location>
</feature>
<name>A0A1H8I0E6_9RHOB</name>
<evidence type="ECO:0000313" key="3">
    <source>
        <dbReference type="EMBL" id="SEN61626.1"/>
    </source>
</evidence>
<dbReference type="OrthoDB" id="9771666at2"/>
<dbReference type="PANTHER" id="PTHR48081">
    <property type="entry name" value="AB HYDROLASE SUPERFAMILY PROTEIN C4A8.06C"/>
    <property type="match status" value="1"/>
</dbReference>
<dbReference type="STRING" id="34002.SAMN04489859_101127"/>
<evidence type="ECO:0000259" key="2">
    <source>
        <dbReference type="Pfam" id="PF07859"/>
    </source>
</evidence>
<keyword evidence="4" id="KW-1185">Reference proteome</keyword>
<sequence length="268" mass="28887">MLYQVQDWDDAYANGAHIPQADSFVPKWRRQAAAFRATARHQPLGAEGILAKGDLFLPETQPKGLCVFIHGGFWMKFDPSLWSHLGAGPLARGHAVAIPAYTLAPDARIGQMTRQIALALTHAAERIAGPIAVTGHSAGGQLAARMVCADDTLPAPVLARIRACVPLSALVDLRPLMRTAMNPVLRIDGREALAESPALLEPAPHIPVTTWVGGAERPEFIRQSRLLADIWAGLGAATECVIDPGRHHFDVIDALCQPDSPLIERLLN</sequence>
<accession>A0A1H8I0E6</accession>
<protein>
    <submittedName>
        <fullName evidence="3">Acetyl esterase/lipase</fullName>
    </submittedName>
</protein>
<dbReference type="InterPro" id="IPR029058">
    <property type="entry name" value="AB_hydrolase_fold"/>
</dbReference>
<proteinExistence type="predicted"/>
<evidence type="ECO:0000313" key="4">
    <source>
        <dbReference type="Proteomes" id="UP000199054"/>
    </source>
</evidence>
<dbReference type="InterPro" id="IPR013094">
    <property type="entry name" value="AB_hydrolase_3"/>
</dbReference>
<dbReference type="SUPFAM" id="SSF53474">
    <property type="entry name" value="alpha/beta-Hydrolases"/>
    <property type="match status" value="1"/>
</dbReference>
<dbReference type="GO" id="GO:0016787">
    <property type="term" value="F:hydrolase activity"/>
    <property type="evidence" value="ECO:0007669"/>
    <property type="project" value="UniProtKB-KW"/>
</dbReference>
<gene>
    <name evidence="3" type="ORF">SAMN04489859_101127</name>
</gene>
<dbReference type="PANTHER" id="PTHR48081:SF33">
    <property type="entry name" value="KYNURENINE FORMAMIDASE"/>
    <property type="match status" value="1"/>
</dbReference>